<sequence>MLSHLKLSPKPQLSQNIQLSVYNNQRRILDLINSTVSVVILISSSGFISTFDPSTTTSALSFLLRRRLQRHSRPGLWHRLPVKYLLTRPRISVAVSMNPCSHTNFHIQQQQRVV</sequence>
<evidence type="ECO:0000313" key="2">
    <source>
        <dbReference type="Proteomes" id="UP000187406"/>
    </source>
</evidence>
<protein>
    <submittedName>
        <fullName evidence="1">Uncharacterized protein</fullName>
    </submittedName>
</protein>
<name>A0A1Q3BIL7_CEPFO</name>
<reference evidence="2" key="1">
    <citation type="submission" date="2016-04" db="EMBL/GenBank/DDBJ databases">
        <title>Cephalotus genome sequencing.</title>
        <authorList>
            <person name="Fukushima K."/>
            <person name="Hasebe M."/>
            <person name="Fang X."/>
        </authorList>
    </citation>
    <scope>NUCLEOTIDE SEQUENCE [LARGE SCALE GENOMIC DNA]</scope>
    <source>
        <strain evidence="2">cv. St1</strain>
    </source>
</reference>
<dbReference type="InParanoid" id="A0A1Q3BIL7"/>
<accession>A0A1Q3BIL7</accession>
<dbReference type="EMBL" id="BDDD01000572">
    <property type="protein sequence ID" value="GAV67613.1"/>
    <property type="molecule type" value="Genomic_DNA"/>
</dbReference>
<evidence type="ECO:0000313" key="1">
    <source>
        <dbReference type="EMBL" id="GAV67613.1"/>
    </source>
</evidence>
<proteinExistence type="predicted"/>
<comment type="caution">
    <text evidence="1">The sequence shown here is derived from an EMBL/GenBank/DDBJ whole genome shotgun (WGS) entry which is preliminary data.</text>
</comment>
<gene>
    <name evidence="1" type="ORF">CFOL_v3_11118</name>
</gene>
<keyword evidence="2" id="KW-1185">Reference proteome</keyword>
<dbReference type="AlphaFoldDB" id="A0A1Q3BIL7"/>
<organism evidence="1 2">
    <name type="scientific">Cephalotus follicularis</name>
    <name type="common">Albany pitcher plant</name>
    <dbReference type="NCBI Taxonomy" id="3775"/>
    <lineage>
        <taxon>Eukaryota</taxon>
        <taxon>Viridiplantae</taxon>
        <taxon>Streptophyta</taxon>
        <taxon>Embryophyta</taxon>
        <taxon>Tracheophyta</taxon>
        <taxon>Spermatophyta</taxon>
        <taxon>Magnoliopsida</taxon>
        <taxon>eudicotyledons</taxon>
        <taxon>Gunneridae</taxon>
        <taxon>Pentapetalae</taxon>
        <taxon>rosids</taxon>
        <taxon>fabids</taxon>
        <taxon>Oxalidales</taxon>
        <taxon>Cephalotaceae</taxon>
        <taxon>Cephalotus</taxon>
    </lineage>
</organism>
<dbReference type="Proteomes" id="UP000187406">
    <property type="component" value="Unassembled WGS sequence"/>
</dbReference>